<organism evidence="2 3">
    <name type="scientific">Dorea formicigenerans</name>
    <dbReference type="NCBI Taxonomy" id="39486"/>
    <lineage>
        <taxon>Bacteria</taxon>
        <taxon>Bacillati</taxon>
        <taxon>Bacillota</taxon>
        <taxon>Clostridia</taxon>
        <taxon>Lachnospirales</taxon>
        <taxon>Lachnospiraceae</taxon>
        <taxon>Dorea</taxon>
    </lineage>
</organism>
<reference evidence="2 3" key="1">
    <citation type="submission" date="2019-07" db="EMBL/GenBank/DDBJ databases">
        <authorList>
            <person name="Hibberd C M."/>
            <person name="Gehrig L. J."/>
            <person name="Chang H.-W."/>
            <person name="Venkatesh S."/>
        </authorList>
    </citation>
    <scope>NUCLEOTIDE SEQUENCE [LARGE SCALE GENOMIC DNA]</scope>
    <source>
        <strain evidence="2">Dorea_formicigenerans_SSTS_Bg7063</strain>
    </source>
</reference>
<comment type="similarity">
    <text evidence="1">Belongs to the UPF0751 family.</text>
</comment>
<dbReference type="Proteomes" id="UP000358366">
    <property type="component" value="Unassembled WGS sequence"/>
</dbReference>
<dbReference type="AlphaFoldDB" id="A0A564SNH9"/>
<accession>A0A564SNH9</accession>
<evidence type="ECO:0000256" key="1">
    <source>
        <dbReference type="ARBA" id="ARBA00007189"/>
    </source>
</evidence>
<dbReference type="EMBL" id="CABHNI010000013">
    <property type="protein sequence ID" value="VUW96621.1"/>
    <property type="molecule type" value="Genomic_DNA"/>
</dbReference>
<sequence length="109" mass="12283">MLKYSWSVALLKGQVIKMSVVIIGGNERMEQQYKQICKKHKCKAKVFTRMSGNLKTQIGQPDLIILFTSTVAHKMVHCALKEAERYNIRVERAHSSSASALENVLQGCC</sequence>
<evidence type="ECO:0000313" key="2">
    <source>
        <dbReference type="EMBL" id="VUW96621.1"/>
    </source>
</evidence>
<proteinExistence type="inferred from homology"/>
<dbReference type="InterPro" id="IPR016772">
    <property type="entry name" value="UCP020408"/>
</dbReference>
<protein>
    <recommendedName>
        <fullName evidence="4">DUF2325 domain-containing protein</fullName>
    </recommendedName>
</protein>
<name>A0A564SNH9_9FIRM</name>
<dbReference type="Pfam" id="PF10087">
    <property type="entry name" value="DUF2325"/>
    <property type="match status" value="1"/>
</dbReference>
<gene>
    <name evidence="2" type="ORF">DFSSTS7063_00602</name>
</gene>
<evidence type="ECO:0000313" key="3">
    <source>
        <dbReference type="Proteomes" id="UP000358366"/>
    </source>
</evidence>
<evidence type="ECO:0008006" key="4">
    <source>
        <dbReference type="Google" id="ProtNLM"/>
    </source>
</evidence>